<keyword evidence="2 8" id="KW-0963">Cytoplasm</keyword>
<dbReference type="Pfam" id="PF01171">
    <property type="entry name" value="ATP_bind_3"/>
    <property type="match status" value="1"/>
</dbReference>
<reference evidence="10" key="1">
    <citation type="submission" date="2020-10" db="EMBL/GenBank/DDBJ databases">
        <authorList>
            <person name="Gilroy R."/>
        </authorList>
    </citation>
    <scope>NUCLEOTIDE SEQUENCE</scope>
    <source>
        <strain evidence="10">CHK181-108</strain>
    </source>
</reference>
<feature type="binding site" evidence="8">
    <location>
        <begin position="28"/>
        <end position="33"/>
    </location>
    <ligand>
        <name>ATP</name>
        <dbReference type="ChEBI" id="CHEBI:30616"/>
    </ligand>
</feature>
<accession>A0A9D1KRP9</accession>
<evidence type="ECO:0000256" key="7">
    <source>
        <dbReference type="ARBA" id="ARBA00048539"/>
    </source>
</evidence>
<dbReference type="GO" id="GO:0005524">
    <property type="term" value="F:ATP binding"/>
    <property type="evidence" value="ECO:0007669"/>
    <property type="project" value="UniProtKB-UniRule"/>
</dbReference>
<evidence type="ECO:0000313" key="11">
    <source>
        <dbReference type="Proteomes" id="UP000824165"/>
    </source>
</evidence>
<feature type="domain" description="Lysidine-tRNA(Ile) synthetase C-terminal" evidence="9">
    <location>
        <begin position="369"/>
        <end position="441"/>
    </location>
</feature>
<comment type="domain">
    <text evidence="8">The N-terminal region contains the highly conserved SGGXDS motif, predicted to be a P-loop motif involved in ATP binding.</text>
</comment>
<evidence type="ECO:0000256" key="2">
    <source>
        <dbReference type="ARBA" id="ARBA00022490"/>
    </source>
</evidence>
<dbReference type="SUPFAM" id="SSF56037">
    <property type="entry name" value="PheT/TilS domain"/>
    <property type="match status" value="1"/>
</dbReference>
<dbReference type="InterPro" id="IPR012795">
    <property type="entry name" value="tRNA_Ile_lys_synt_N"/>
</dbReference>
<name>A0A9D1KRP9_9FIRM</name>
<dbReference type="CDD" id="cd01992">
    <property type="entry name" value="TilS_N"/>
    <property type="match status" value="1"/>
</dbReference>
<keyword evidence="6 8" id="KW-0067">ATP-binding</keyword>
<proteinExistence type="inferred from homology"/>
<comment type="catalytic activity">
    <reaction evidence="7 8">
        <text>cytidine(34) in tRNA(Ile2) + L-lysine + ATP = lysidine(34) in tRNA(Ile2) + AMP + diphosphate + H(+)</text>
        <dbReference type="Rhea" id="RHEA:43744"/>
        <dbReference type="Rhea" id="RHEA-COMP:10625"/>
        <dbReference type="Rhea" id="RHEA-COMP:10670"/>
        <dbReference type="ChEBI" id="CHEBI:15378"/>
        <dbReference type="ChEBI" id="CHEBI:30616"/>
        <dbReference type="ChEBI" id="CHEBI:32551"/>
        <dbReference type="ChEBI" id="CHEBI:33019"/>
        <dbReference type="ChEBI" id="CHEBI:82748"/>
        <dbReference type="ChEBI" id="CHEBI:83665"/>
        <dbReference type="ChEBI" id="CHEBI:456215"/>
        <dbReference type="EC" id="6.3.4.19"/>
    </reaction>
</comment>
<dbReference type="Proteomes" id="UP000824165">
    <property type="component" value="Unassembled WGS sequence"/>
</dbReference>
<dbReference type="InterPro" id="IPR012094">
    <property type="entry name" value="tRNA_Ile_lys_synt"/>
</dbReference>
<comment type="function">
    <text evidence="8">Ligates lysine onto the cytidine present at position 34 of the AUA codon-specific tRNA(Ile) that contains the anticodon CAU, in an ATP-dependent manner. Cytidine is converted to lysidine, thus changing the amino acid specificity of the tRNA from methionine to isoleucine.</text>
</comment>
<reference evidence="10" key="2">
    <citation type="journal article" date="2021" name="PeerJ">
        <title>Extensive microbial diversity within the chicken gut microbiome revealed by metagenomics and culture.</title>
        <authorList>
            <person name="Gilroy R."/>
            <person name="Ravi A."/>
            <person name="Getino M."/>
            <person name="Pursley I."/>
            <person name="Horton D.L."/>
            <person name="Alikhan N.F."/>
            <person name="Baker D."/>
            <person name="Gharbi K."/>
            <person name="Hall N."/>
            <person name="Watson M."/>
            <person name="Adriaenssens E.M."/>
            <person name="Foster-Nyarko E."/>
            <person name="Jarju S."/>
            <person name="Secka A."/>
            <person name="Antonio M."/>
            <person name="Oren A."/>
            <person name="Chaudhuri R.R."/>
            <person name="La Ragione R."/>
            <person name="Hildebrand F."/>
            <person name="Pallen M.J."/>
        </authorList>
    </citation>
    <scope>NUCLEOTIDE SEQUENCE</scope>
    <source>
        <strain evidence="10">CHK181-108</strain>
    </source>
</reference>
<keyword evidence="5 8" id="KW-0547">Nucleotide-binding</keyword>
<evidence type="ECO:0000256" key="6">
    <source>
        <dbReference type="ARBA" id="ARBA00022840"/>
    </source>
</evidence>
<dbReference type="Gene3D" id="3.40.50.620">
    <property type="entry name" value="HUPs"/>
    <property type="match status" value="1"/>
</dbReference>
<evidence type="ECO:0000256" key="5">
    <source>
        <dbReference type="ARBA" id="ARBA00022741"/>
    </source>
</evidence>
<dbReference type="HAMAP" id="MF_01161">
    <property type="entry name" value="tRNA_Ile_lys_synt"/>
    <property type="match status" value="1"/>
</dbReference>
<dbReference type="SUPFAM" id="SSF82829">
    <property type="entry name" value="MesJ substrate recognition domain-like"/>
    <property type="match status" value="1"/>
</dbReference>
<dbReference type="SMART" id="SM00977">
    <property type="entry name" value="TilS_C"/>
    <property type="match status" value="1"/>
</dbReference>
<dbReference type="GO" id="GO:0006400">
    <property type="term" value="P:tRNA modification"/>
    <property type="evidence" value="ECO:0007669"/>
    <property type="project" value="UniProtKB-UniRule"/>
</dbReference>
<dbReference type="AlphaFoldDB" id="A0A9D1KRP9"/>
<dbReference type="EMBL" id="DVLU01000083">
    <property type="protein sequence ID" value="HIT85847.1"/>
    <property type="molecule type" value="Genomic_DNA"/>
</dbReference>
<evidence type="ECO:0000256" key="4">
    <source>
        <dbReference type="ARBA" id="ARBA00022694"/>
    </source>
</evidence>
<dbReference type="PANTHER" id="PTHR43033">
    <property type="entry name" value="TRNA(ILE)-LYSIDINE SYNTHASE-RELATED"/>
    <property type="match status" value="1"/>
</dbReference>
<evidence type="ECO:0000256" key="8">
    <source>
        <dbReference type="HAMAP-Rule" id="MF_01161"/>
    </source>
</evidence>
<dbReference type="GO" id="GO:0032267">
    <property type="term" value="F:tRNA(Ile)-lysidine synthase activity"/>
    <property type="evidence" value="ECO:0007669"/>
    <property type="project" value="UniProtKB-EC"/>
</dbReference>
<dbReference type="Gene3D" id="1.20.59.20">
    <property type="match status" value="1"/>
</dbReference>
<dbReference type="EC" id="6.3.4.19" evidence="8"/>
<keyword evidence="3 8" id="KW-0436">Ligase</keyword>
<evidence type="ECO:0000313" key="10">
    <source>
        <dbReference type="EMBL" id="HIT85847.1"/>
    </source>
</evidence>
<sequence>MTAEDKVFDFISDNGLLKGGRGVLVGLSGGADSVCLLHMLYSLRERLGITVFAAHLNHGIRGEEAERDERFAKSFCEGLGVKIFVRHVDIKTEAKQRGMSEELCGREARYAFFDELSKKYDITYIATAHNMNDSAETLLMNFMRGASLNGLCGIPARRGSVIRPILCLTRGEITEYNKSHGLEYVTDSTNLSSVYTRNKIRLELIPEIEKSFNPNFTETVVKNAENMRLDKELLDELTEKAYSRCVSGNAAELSELMKEHISLRRRIIYKMLTINTGTADISAKYIDAIDALARTGRTGASADLPSGFEAAVEYGKLIIRNKIKHTGAFEYSLKAGEETYIPELGLSVLLEETEKNGRLSFTFPEGAALAVRNRREGDVFYPEGMEGRKKLKKYFSDEKLTRAEREKTGLLTSDGEIAYIFGKRRDRRFAFKDKGLRLIIKKRK</sequence>
<dbReference type="NCBIfam" id="TIGR02432">
    <property type="entry name" value="lysidine_TilS_N"/>
    <property type="match status" value="1"/>
</dbReference>
<comment type="subcellular location">
    <subcellularLocation>
        <location evidence="1 8">Cytoplasm</location>
    </subcellularLocation>
</comment>
<evidence type="ECO:0000256" key="3">
    <source>
        <dbReference type="ARBA" id="ARBA00022598"/>
    </source>
</evidence>
<protein>
    <recommendedName>
        <fullName evidence="8">tRNA(Ile)-lysidine synthase</fullName>
        <ecNumber evidence="8">6.3.4.19</ecNumber>
    </recommendedName>
    <alternativeName>
        <fullName evidence="8">tRNA(Ile)-2-lysyl-cytidine synthase</fullName>
    </alternativeName>
    <alternativeName>
        <fullName evidence="8">tRNA(Ile)-lysidine synthetase</fullName>
    </alternativeName>
</protein>
<dbReference type="GO" id="GO:0005737">
    <property type="term" value="C:cytoplasm"/>
    <property type="evidence" value="ECO:0007669"/>
    <property type="project" value="UniProtKB-SubCell"/>
</dbReference>
<evidence type="ECO:0000259" key="9">
    <source>
        <dbReference type="SMART" id="SM00977"/>
    </source>
</evidence>
<evidence type="ECO:0000256" key="1">
    <source>
        <dbReference type="ARBA" id="ARBA00004496"/>
    </source>
</evidence>
<dbReference type="Pfam" id="PF11734">
    <property type="entry name" value="TilS_C"/>
    <property type="match status" value="1"/>
</dbReference>
<comment type="similarity">
    <text evidence="8">Belongs to the tRNA(Ile)-lysidine synthase family.</text>
</comment>
<comment type="caution">
    <text evidence="10">The sequence shown here is derived from an EMBL/GenBank/DDBJ whole genome shotgun (WGS) entry which is preliminary data.</text>
</comment>
<dbReference type="PANTHER" id="PTHR43033:SF1">
    <property type="entry name" value="TRNA(ILE)-LYSIDINE SYNTHASE-RELATED"/>
    <property type="match status" value="1"/>
</dbReference>
<keyword evidence="4 8" id="KW-0819">tRNA processing</keyword>
<dbReference type="InterPro" id="IPR014729">
    <property type="entry name" value="Rossmann-like_a/b/a_fold"/>
</dbReference>
<dbReference type="InterPro" id="IPR012796">
    <property type="entry name" value="Lysidine-tRNA-synth_C"/>
</dbReference>
<dbReference type="NCBIfam" id="TIGR02433">
    <property type="entry name" value="lysidine_TilS_C"/>
    <property type="match status" value="1"/>
</dbReference>
<dbReference type="InterPro" id="IPR011063">
    <property type="entry name" value="TilS/TtcA_N"/>
</dbReference>
<gene>
    <name evidence="8 10" type="primary">tilS</name>
    <name evidence="10" type="ORF">IAA60_08090</name>
</gene>
<dbReference type="SUPFAM" id="SSF52402">
    <property type="entry name" value="Adenine nucleotide alpha hydrolases-like"/>
    <property type="match status" value="1"/>
</dbReference>
<organism evidence="10 11">
    <name type="scientific">Candidatus Ornithomonoglobus intestinigallinarum</name>
    <dbReference type="NCBI Taxonomy" id="2840894"/>
    <lineage>
        <taxon>Bacteria</taxon>
        <taxon>Bacillati</taxon>
        <taxon>Bacillota</taxon>
        <taxon>Clostridia</taxon>
        <taxon>Candidatus Ornithomonoglobus</taxon>
    </lineage>
</organism>